<protein>
    <submittedName>
        <fullName evidence="1">Uncharacterized protein</fullName>
    </submittedName>
</protein>
<dbReference type="GeneTree" id="ENSGT00950000186335"/>
<keyword evidence="2" id="KW-1185">Reference proteome</keyword>
<organism evidence="1 2">
    <name type="scientific">Crocodylus porosus</name>
    <name type="common">Saltwater crocodile</name>
    <name type="synonym">Estuarine crocodile</name>
    <dbReference type="NCBI Taxonomy" id="8502"/>
    <lineage>
        <taxon>Eukaryota</taxon>
        <taxon>Metazoa</taxon>
        <taxon>Chordata</taxon>
        <taxon>Craniata</taxon>
        <taxon>Vertebrata</taxon>
        <taxon>Euteleostomi</taxon>
        <taxon>Archelosauria</taxon>
        <taxon>Archosauria</taxon>
        <taxon>Crocodylia</taxon>
        <taxon>Longirostres</taxon>
        <taxon>Crocodylidae</taxon>
        <taxon>Crocodylus</taxon>
    </lineage>
</organism>
<dbReference type="Proteomes" id="UP000594220">
    <property type="component" value="Unplaced"/>
</dbReference>
<dbReference type="AlphaFoldDB" id="A0A7M4FQH6"/>
<evidence type="ECO:0000313" key="1">
    <source>
        <dbReference type="Ensembl" id="ENSCPRP00005027401.1"/>
    </source>
</evidence>
<accession>A0A7M4FQH6</accession>
<reference evidence="1" key="2">
    <citation type="submission" date="2025-09" db="UniProtKB">
        <authorList>
            <consortium name="Ensembl"/>
        </authorList>
    </citation>
    <scope>IDENTIFICATION</scope>
</reference>
<evidence type="ECO:0000313" key="2">
    <source>
        <dbReference type="Proteomes" id="UP000594220"/>
    </source>
</evidence>
<dbReference type="Ensembl" id="ENSCPRT00005032024.1">
    <property type="protein sequence ID" value="ENSCPRP00005027401.1"/>
    <property type="gene ID" value="ENSCPRG00005018974.1"/>
</dbReference>
<proteinExistence type="predicted"/>
<sequence>MAESVDNALCENFEANAFAKHRCQNCFQAAGVHQHNDQVSLSPAPEGYESFMRDPGGPWDPLCILAPRCELYVCASSESRTER</sequence>
<reference evidence="1" key="1">
    <citation type="submission" date="2025-08" db="UniProtKB">
        <authorList>
            <consortium name="Ensembl"/>
        </authorList>
    </citation>
    <scope>IDENTIFICATION</scope>
</reference>
<name>A0A7M4FQH6_CROPO</name>